<proteinExistence type="inferred from homology"/>
<comment type="function">
    <text evidence="9">Part of the tripartite ATP-independent periplasmic (TRAP) transport system.</text>
</comment>
<dbReference type="InterPro" id="IPR055348">
    <property type="entry name" value="DctQ"/>
</dbReference>
<evidence type="ECO:0000256" key="9">
    <source>
        <dbReference type="RuleBase" id="RU369079"/>
    </source>
</evidence>
<name>A0A135HNM7_9HYPH</name>
<gene>
    <name evidence="11" type="ORF">ATN84_21500</name>
</gene>
<dbReference type="STRING" id="1494590.ATN84_21500"/>
<feature type="domain" description="Tripartite ATP-independent periplasmic transporters DctQ component" evidence="10">
    <location>
        <begin position="23"/>
        <end position="151"/>
    </location>
</feature>
<evidence type="ECO:0000259" key="10">
    <source>
        <dbReference type="Pfam" id="PF04290"/>
    </source>
</evidence>
<reference evidence="11 12" key="1">
    <citation type="submission" date="2015-11" db="EMBL/GenBank/DDBJ databases">
        <title>Draft genome sequence of Paramesorhizobium deserti A-3-E, a strain highly resistant to diverse beta-lactam antibiotics.</title>
        <authorList>
            <person name="Lv R."/>
            <person name="Yang X."/>
            <person name="Fang N."/>
            <person name="Guo J."/>
            <person name="Luo X."/>
            <person name="Peng F."/>
            <person name="Yang R."/>
            <person name="Cui Y."/>
            <person name="Fang C."/>
            <person name="Song Y."/>
        </authorList>
    </citation>
    <scope>NUCLEOTIDE SEQUENCE [LARGE SCALE GENOMIC DNA]</scope>
    <source>
        <strain evidence="11 12">A-3-E</strain>
    </source>
</reference>
<keyword evidence="4 9" id="KW-0997">Cell inner membrane</keyword>
<dbReference type="AlphaFoldDB" id="A0A135HNM7"/>
<comment type="subunit">
    <text evidence="9">The complex comprises the extracytoplasmic solute receptor protein and the two transmembrane proteins.</text>
</comment>
<evidence type="ECO:0000256" key="5">
    <source>
        <dbReference type="ARBA" id="ARBA00022692"/>
    </source>
</evidence>
<keyword evidence="6 9" id="KW-1133">Transmembrane helix</keyword>
<dbReference type="Pfam" id="PF04290">
    <property type="entry name" value="DctQ"/>
    <property type="match status" value="1"/>
</dbReference>
<feature type="transmembrane region" description="Helical" evidence="9">
    <location>
        <begin position="47"/>
        <end position="65"/>
    </location>
</feature>
<comment type="subcellular location">
    <subcellularLocation>
        <location evidence="1 9">Cell inner membrane</location>
        <topology evidence="1 9">Multi-pass membrane protein</topology>
    </subcellularLocation>
</comment>
<dbReference type="PANTHER" id="PTHR35011">
    <property type="entry name" value="2,3-DIKETO-L-GULONATE TRAP TRANSPORTER SMALL PERMEASE PROTEIN YIAM"/>
    <property type="match status" value="1"/>
</dbReference>
<protein>
    <recommendedName>
        <fullName evidence="9">TRAP transporter small permease protein</fullName>
    </recommendedName>
</protein>
<dbReference type="GO" id="GO:0022857">
    <property type="term" value="F:transmembrane transporter activity"/>
    <property type="evidence" value="ECO:0007669"/>
    <property type="project" value="UniProtKB-UniRule"/>
</dbReference>
<comment type="similarity">
    <text evidence="8 9">Belongs to the TRAP transporter small permease family.</text>
</comment>
<evidence type="ECO:0000256" key="7">
    <source>
        <dbReference type="ARBA" id="ARBA00023136"/>
    </source>
</evidence>
<evidence type="ECO:0000313" key="11">
    <source>
        <dbReference type="EMBL" id="KXF74811.1"/>
    </source>
</evidence>
<evidence type="ECO:0000256" key="1">
    <source>
        <dbReference type="ARBA" id="ARBA00004429"/>
    </source>
</evidence>
<dbReference type="EMBL" id="LNTU01000040">
    <property type="protein sequence ID" value="KXF74811.1"/>
    <property type="molecule type" value="Genomic_DNA"/>
</dbReference>
<dbReference type="Proteomes" id="UP000070107">
    <property type="component" value="Unassembled WGS sequence"/>
</dbReference>
<feature type="transmembrane region" description="Helical" evidence="9">
    <location>
        <begin position="12"/>
        <end position="35"/>
    </location>
</feature>
<dbReference type="GO" id="GO:0005886">
    <property type="term" value="C:plasma membrane"/>
    <property type="evidence" value="ECO:0007669"/>
    <property type="project" value="UniProtKB-SubCell"/>
</dbReference>
<dbReference type="OrthoDB" id="7843639at2"/>
<keyword evidence="7 9" id="KW-0472">Membrane</keyword>
<sequence length="191" mass="21356">MGHLRSFYLRLLEYVVITSILTILLLIFANVFLRYAFNSGIFLAEGIARLLFVWMTFIGALLVLYDRGHIGVDMAVRRLPLQLRRVCFVLTHGIMIYATWLLLKGSWAQALINLHVVSTETRLPIALLYLAGVAFAAASGLFLVCQLLLMLTGKLTDEELVVSVGEDEAEADRMASELHRDELANARGGFK</sequence>
<feature type="transmembrane region" description="Helical" evidence="9">
    <location>
        <begin position="86"/>
        <end position="103"/>
    </location>
</feature>
<keyword evidence="5 9" id="KW-0812">Transmembrane</keyword>
<keyword evidence="12" id="KW-1185">Reference proteome</keyword>
<evidence type="ECO:0000256" key="4">
    <source>
        <dbReference type="ARBA" id="ARBA00022519"/>
    </source>
</evidence>
<keyword evidence="3" id="KW-1003">Cell membrane</keyword>
<evidence type="ECO:0000256" key="6">
    <source>
        <dbReference type="ARBA" id="ARBA00022989"/>
    </source>
</evidence>
<feature type="transmembrane region" description="Helical" evidence="9">
    <location>
        <begin position="123"/>
        <end position="149"/>
    </location>
</feature>
<evidence type="ECO:0000256" key="2">
    <source>
        <dbReference type="ARBA" id="ARBA00022448"/>
    </source>
</evidence>
<evidence type="ECO:0000256" key="8">
    <source>
        <dbReference type="ARBA" id="ARBA00038436"/>
    </source>
</evidence>
<evidence type="ECO:0000313" key="12">
    <source>
        <dbReference type="Proteomes" id="UP000070107"/>
    </source>
</evidence>
<dbReference type="GO" id="GO:0015740">
    <property type="term" value="P:C4-dicarboxylate transport"/>
    <property type="evidence" value="ECO:0007669"/>
    <property type="project" value="TreeGrafter"/>
</dbReference>
<comment type="caution">
    <text evidence="11">The sequence shown here is derived from an EMBL/GenBank/DDBJ whole genome shotgun (WGS) entry which is preliminary data.</text>
</comment>
<dbReference type="PANTHER" id="PTHR35011:SF2">
    <property type="entry name" value="2,3-DIKETO-L-GULONATE TRAP TRANSPORTER SMALL PERMEASE PROTEIN YIAM"/>
    <property type="match status" value="1"/>
</dbReference>
<dbReference type="RefSeq" id="WP_068885047.1">
    <property type="nucleotide sequence ID" value="NZ_LNTU01000040.1"/>
</dbReference>
<dbReference type="InterPro" id="IPR007387">
    <property type="entry name" value="TRAP_DctQ"/>
</dbReference>
<organism evidence="11 12">
    <name type="scientific">Paramesorhizobium deserti</name>
    <dbReference type="NCBI Taxonomy" id="1494590"/>
    <lineage>
        <taxon>Bacteria</taxon>
        <taxon>Pseudomonadati</taxon>
        <taxon>Pseudomonadota</taxon>
        <taxon>Alphaproteobacteria</taxon>
        <taxon>Hyphomicrobiales</taxon>
        <taxon>Phyllobacteriaceae</taxon>
        <taxon>Paramesorhizobium</taxon>
    </lineage>
</organism>
<evidence type="ECO:0000256" key="3">
    <source>
        <dbReference type="ARBA" id="ARBA00022475"/>
    </source>
</evidence>
<accession>A0A135HNM7</accession>
<keyword evidence="2 9" id="KW-0813">Transport</keyword>